<keyword evidence="1" id="KW-0862">Zinc</keyword>
<dbReference type="GO" id="GO:0008270">
    <property type="term" value="F:zinc ion binding"/>
    <property type="evidence" value="ECO:0007669"/>
    <property type="project" value="UniProtKB-KW"/>
</dbReference>
<evidence type="ECO:0000259" key="3">
    <source>
        <dbReference type="PROSITE" id="PS50157"/>
    </source>
</evidence>
<feature type="region of interest" description="Disordered" evidence="2">
    <location>
        <begin position="883"/>
        <end position="910"/>
    </location>
</feature>
<sequence>MSSGKMASGRVGLAHGAFQLGLLKRGLGRFAGASRGPHLPSLSGLSVPLVDASAILVIGSRGRHGTCKAARILIQTEREFVDSRRGCRDLLPPQGALVDPITSLASSSYCLRHLLICALTPFVCAGLPTMRRGGLVECLPTAISELVAGATWELAKLEVVLLYDSVFQNSALAQFPSLLSGCQPGAERLDLGLLSARLNASSAEPGITSTPGLVSAPAPNPTPAPVPALPLSPTSWMAEWNALMMAALLAQAAPPETSAGLMQSSPPTSSCPQAGPSSPLPPRYFDSNPVTTFVTTSAPFASTLTPPQVDIPTPRNVAQVKISSSHHSPPDQSFNLATMRPEFTVFPSSLTETAMASAAYEPAVIVARPAIKLKLDPSTGISGIGESGGQGLSLPGQQLPVKTYWPNDCDRNRRKGKRMMGPGYFTVVHLPFRCSSCRSEFWTSGRLYSHYKSSHPSLVPADLPQLQYLRKRPVRVLSGKVGAVASSSLQRCSILTLRARRVCLLAFERRHMMALGRDHGSMSRGGGFTPSVCDAVHTENKNSVFSREQSVSGLKGYLDLRLPEKRDPFTESTDSLYSGAADFAADVLTSYLAGPTVASASASNQAGPRGGSRSEEMALDLSLHGGHSAAGTADEKMPLLQPAFAPTGLPSGFPLHCPPLPDRVSLSNGLTAWLSAAAASAAAAASCSIASSSASPSSSSSSSSSSSASYSSFSSLLSALGTNDPALSCSQAVVTTTGKACFGVTAPLDLMARPPSQIGRPHSLLLPPAGAATCVHPLFTFGQLAAGWSPRLGTQLGRFTEIDAQPVSISSPVDPNHLPPLLPCPAQLASTSTSTSTSSSAQTRSSTAEARASTVSLVSVDRPSPPGCHVTSGREAMFLPLSSHDARRPQSQTVSERGRRSAAGVASAKPPGVPGNLAALAVAAAAAFINAPSSADLMLGCHARAPLSGAAASAAAAGTRMPRLPPPLRKKNSYKDAPKLITCPISGCNQKFPWNSSLKRHILTHTRRIRPQRLPDARPTVGSVVMRRAAYLIRCYTNFDFRAKSEASIFGKSRPSDAIRRKKCRFQYHLTDQHRAGVGAARVVLSVPPGFSSRSNSRLGEMCSRLVGDRSRSAVDECCLNCTPKT</sequence>
<evidence type="ECO:0000256" key="2">
    <source>
        <dbReference type="SAM" id="MobiDB-lite"/>
    </source>
</evidence>
<dbReference type="OrthoDB" id="3069995at2759"/>
<keyword evidence="1" id="KW-0863">Zinc-finger</keyword>
<keyword evidence="1" id="KW-0479">Metal-binding</keyword>
<dbReference type="PROSITE" id="PS50157">
    <property type="entry name" value="ZINC_FINGER_C2H2_2"/>
    <property type="match status" value="2"/>
</dbReference>
<dbReference type="EMBL" id="CAAALY010000339">
    <property type="protein sequence ID" value="VEL06747.1"/>
    <property type="molecule type" value="Genomic_DNA"/>
</dbReference>
<evidence type="ECO:0000313" key="4">
    <source>
        <dbReference type="EMBL" id="VEL06747.1"/>
    </source>
</evidence>
<feature type="compositionally biased region" description="Low complexity" evidence="2">
    <location>
        <begin position="901"/>
        <end position="910"/>
    </location>
</feature>
<gene>
    <name evidence="4" type="ORF">PXEA_LOCUS187</name>
</gene>
<comment type="caution">
    <text evidence="4">The sequence shown here is derived from an EMBL/GenBank/DDBJ whole genome shotgun (WGS) entry which is preliminary data.</text>
</comment>
<evidence type="ECO:0000313" key="5">
    <source>
        <dbReference type="Proteomes" id="UP000784294"/>
    </source>
</evidence>
<dbReference type="InterPro" id="IPR013087">
    <property type="entry name" value="Znf_C2H2_type"/>
</dbReference>
<proteinExistence type="predicted"/>
<dbReference type="SMART" id="SM00355">
    <property type="entry name" value="ZnF_C2H2"/>
    <property type="match status" value="2"/>
</dbReference>
<protein>
    <recommendedName>
        <fullName evidence="3">C2H2-type domain-containing protein</fullName>
    </recommendedName>
</protein>
<organism evidence="4 5">
    <name type="scientific">Protopolystoma xenopodis</name>
    <dbReference type="NCBI Taxonomy" id="117903"/>
    <lineage>
        <taxon>Eukaryota</taxon>
        <taxon>Metazoa</taxon>
        <taxon>Spiralia</taxon>
        <taxon>Lophotrochozoa</taxon>
        <taxon>Platyhelminthes</taxon>
        <taxon>Monogenea</taxon>
        <taxon>Polyopisthocotylea</taxon>
        <taxon>Polystomatidea</taxon>
        <taxon>Polystomatidae</taxon>
        <taxon>Protopolystoma</taxon>
    </lineage>
</organism>
<dbReference type="Proteomes" id="UP000784294">
    <property type="component" value="Unassembled WGS sequence"/>
</dbReference>
<feature type="domain" description="C2H2-type" evidence="3">
    <location>
        <begin position="981"/>
        <end position="1010"/>
    </location>
</feature>
<accession>A0A3S5A4K7</accession>
<feature type="compositionally biased region" description="Low complexity" evidence="2">
    <location>
        <begin position="824"/>
        <end position="856"/>
    </location>
</feature>
<feature type="domain" description="C2H2-type" evidence="3">
    <location>
        <begin position="432"/>
        <end position="460"/>
    </location>
</feature>
<feature type="region of interest" description="Disordered" evidence="2">
    <location>
        <begin position="810"/>
        <end position="867"/>
    </location>
</feature>
<feature type="compositionally biased region" description="Polar residues" evidence="2">
    <location>
        <begin position="260"/>
        <end position="276"/>
    </location>
</feature>
<reference evidence="4" key="1">
    <citation type="submission" date="2018-11" db="EMBL/GenBank/DDBJ databases">
        <authorList>
            <consortium name="Pathogen Informatics"/>
        </authorList>
    </citation>
    <scope>NUCLEOTIDE SEQUENCE</scope>
</reference>
<dbReference type="Gene3D" id="3.30.160.60">
    <property type="entry name" value="Classic Zinc Finger"/>
    <property type="match status" value="1"/>
</dbReference>
<name>A0A3S5A4K7_9PLAT</name>
<keyword evidence="5" id="KW-1185">Reference proteome</keyword>
<dbReference type="AlphaFoldDB" id="A0A3S5A4K7"/>
<dbReference type="InterPro" id="IPR036236">
    <property type="entry name" value="Znf_C2H2_sf"/>
</dbReference>
<dbReference type="SUPFAM" id="SSF57667">
    <property type="entry name" value="beta-beta-alpha zinc fingers"/>
    <property type="match status" value="1"/>
</dbReference>
<dbReference type="PROSITE" id="PS00028">
    <property type="entry name" value="ZINC_FINGER_C2H2_1"/>
    <property type="match status" value="2"/>
</dbReference>
<evidence type="ECO:0000256" key="1">
    <source>
        <dbReference type="PROSITE-ProRule" id="PRU00042"/>
    </source>
</evidence>
<feature type="region of interest" description="Disordered" evidence="2">
    <location>
        <begin position="257"/>
        <end position="278"/>
    </location>
</feature>